<name>A0ABQ4TER7_METOR</name>
<dbReference type="InterPro" id="IPR052894">
    <property type="entry name" value="AsmA-related"/>
</dbReference>
<evidence type="ECO:0000313" key="3">
    <source>
        <dbReference type="Proteomes" id="UP001055156"/>
    </source>
</evidence>
<dbReference type="PANTHER" id="PTHR30441:SF4">
    <property type="entry name" value="PROTEIN ASMA"/>
    <property type="match status" value="1"/>
</dbReference>
<dbReference type="EMBL" id="BPQV01000016">
    <property type="protein sequence ID" value="GJE29519.1"/>
    <property type="molecule type" value="Genomic_DNA"/>
</dbReference>
<dbReference type="Proteomes" id="UP001055156">
    <property type="component" value="Unassembled WGS sequence"/>
</dbReference>
<evidence type="ECO:0008006" key="4">
    <source>
        <dbReference type="Google" id="ProtNLM"/>
    </source>
</evidence>
<evidence type="ECO:0000313" key="2">
    <source>
        <dbReference type="EMBL" id="GJE29519.1"/>
    </source>
</evidence>
<dbReference type="PANTHER" id="PTHR30441">
    <property type="entry name" value="DUF748 DOMAIN-CONTAINING PROTEIN"/>
    <property type="match status" value="1"/>
</dbReference>
<sequence length="1209" mass="125399">MRDLLTALAGAVILVLVAALALPPFIDWTARRAFVDRAVSRSLGMAARSEGEIAVRLLPSPRLRLDRLVLGQEGSLSLDARFVKAEVALTPLLKGEFRFTETRVGRAELTVPVTEGNALALPLDLAEGTRRDLVIEDLQVQQLAVTTQVPATGRTDQIRAEDVHLKAPALSGPWQVEGSSNGTPFRVATGALGPDGSLTAKVTGGGETRPRFEADARFSLRPVPGAAEGVAMPEAEGSARLVVGPPSQIAGPYLPFSLTGKFKARGPVARFETVAAEIDPGGRTMRLSGTGQIDLRTWRAGLNLEARRLDIDGFLISSAGQAWLARGLPKTGLALPVLLDLELAVDSVALGLEEWSGLALKGTFDRGGGLVLRRLTATGPGGARLDASGEADLAQALRFSGHLDVEAVNSANLGRFLNRAGGPETLANLLDGRTLGLATDLSLAGADLSLSNLRLSLGDLRLAGNARYAAGAPNGRGRLEAQISAHGLDIAELPSLDALRAGLRRSDLGLTIQARDVRYGPTGSGNGRIAARIQSDGTALVVDSLDVTDLAGASARLSGRIAPDGSGRIAGHVAAPAAAPLLALVDRFGIPEMRLLPNVLRESPLDLDLTLERAAGDTDSLRIAAKGKAARGSLDGAALSRAGRIESAEIDAATPRASDWFGRDDIVALRQPARLRIAARRVPDAPPAPGAPKPEGAGLLGLSIGGNLAGLALSTDRPILLADDLSAPENGTIGIETPDLTPFLTLAGSAVVLSAPLRAELTLALSRKDRDARADLSGRVAGVPLSASLSRSYDGALTGRASLGRLSLPLLAAALILPTDPGTAADAAGWSTARFAAPPPTPRMVFDLQVGELDLGRGLTARNGTFHLAHEGETLTLRDLSADLAGGKLSGGLRLMRLPKGASLSGEATLTEAALPDLVGEGPLKGRVSGDLRFSSTGESPAALVGNLAGEGRLTLAGLSLPGADPAAIDRTLARALGEDDPLREGRLQGLLAEELSAGALTQAEPVTTSTTLVGGSLRSAPLTLALGPARWTGTLGIDLRSRRLDARGTLVSAGAPKGWPGAAPAIQLGFAGPLTAPERQTDPAPLTNGLAALVLQRELEKIEMFEADQVERQRRRARIEMDRARAAALKAAAEKEAAEKAAQDKAAQERAAQEKAAQEDAARRARQAAAEEAARQARQREDEEARRAATPSAHNPAEPTTSEPAPQP</sequence>
<feature type="compositionally biased region" description="Polar residues" evidence="1">
    <location>
        <begin position="1199"/>
        <end position="1209"/>
    </location>
</feature>
<dbReference type="RefSeq" id="WP_238314150.1">
    <property type="nucleotide sequence ID" value="NZ_BPQV01000016.1"/>
</dbReference>
<feature type="region of interest" description="Disordered" evidence="1">
    <location>
        <begin position="1137"/>
        <end position="1209"/>
    </location>
</feature>
<evidence type="ECO:0000256" key="1">
    <source>
        <dbReference type="SAM" id="MobiDB-lite"/>
    </source>
</evidence>
<reference evidence="2" key="2">
    <citation type="submission" date="2021-08" db="EMBL/GenBank/DDBJ databases">
        <authorList>
            <person name="Tani A."/>
            <person name="Ola A."/>
            <person name="Ogura Y."/>
            <person name="Katsura K."/>
            <person name="Hayashi T."/>
        </authorList>
    </citation>
    <scope>NUCLEOTIDE SEQUENCE</scope>
    <source>
        <strain evidence="2">NBRC 15689</strain>
    </source>
</reference>
<proteinExistence type="predicted"/>
<comment type="caution">
    <text evidence="2">The sequence shown here is derived from an EMBL/GenBank/DDBJ whole genome shotgun (WGS) entry which is preliminary data.</text>
</comment>
<feature type="compositionally biased region" description="Basic and acidic residues" evidence="1">
    <location>
        <begin position="1173"/>
        <end position="1188"/>
    </location>
</feature>
<keyword evidence="3" id="KW-1185">Reference proteome</keyword>
<protein>
    <recommendedName>
        <fullName evidence="4">AsmA family protein</fullName>
    </recommendedName>
</protein>
<organism evidence="2 3">
    <name type="scientific">Methylobacterium organophilum</name>
    <dbReference type="NCBI Taxonomy" id="410"/>
    <lineage>
        <taxon>Bacteria</taxon>
        <taxon>Pseudomonadati</taxon>
        <taxon>Pseudomonadota</taxon>
        <taxon>Alphaproteobacteria</taxon>
        <taxon>Hyphomicrobiales</taxon>
        <taxon>Methylobacteriaceae</taxon>
        <taxon>Methylobacterium</taxon>
    </lineage>
</organism>
<reference evidence="2" key="1">
    <citation type="journal article" date="2021" name="Front. Microbiol.">
        <title>Comprehensive Comparative Genomics and Phenotyping of Methylobacterium Species.</title>
        <authorList>
            <person name="Alessa O."/>
            <person name="Ogura Y."/>
            <person name="Fujitani Y."/>
            <person name="Takami H."/>
            <person name="Hayashi T."/>
            <person name="Sahin N."/>
            <person name="Tani A."/>
        </authorList>
    </citation>
    <scope>NUCLEOTIDE SEQUENCE</scope>
    <source>
        <strain evidence="2">NBRC 15689</strain>
    </source>
</reference>
<accession>A0ABQ4TER7</accession>
<gene>
    <name evidence="2" type="ORF">LKMONMHP_4401</name>
</gene>
<feature type="compositionally biased region" description="Basic and acidic residues" evidence="1">
    <location>
        <begin position="1137"/>
        <end position="1164"/>
    </location>
</feature>